<dbReference type="EMBL" id="JAKKPZ010000011">
    <property type="protein sequence ID" value="KAI1715564.1"/>
    <property type="molecule type" value="Genomic_DNA"/>
</dbReference>
<dbReference type="Pfam" id="PF00004">
    <property type="entry name" value="AAA"/>
    <property type="match status" value="1"/>
</dbReference>
<keyword evidence="9" id="KW-1185">Reference proteome</keyword>
<dbReference type="PROSITE" id="PS00674">
    <property type="entry name" value="AAA"/>
    <property type="match status" value="1"/>
</dbReference>
<dbReference type="Proteomes" id="UP001201812">
    <property type="component" value="Unassembled WGS sequence"/>
</dbReference>
<gene>
    <name evidence="8" type="ORF">DdX_07884</name>
</gene>
<keyword evidence="5" id="KW-0496">Mitochondrion</keyword>
<organism evidence="8 9">
    <name type="scientific">Ditylenchus destructor</name>
    <dbReference type="NCBI Taxonomy" id="166010"/>
    <lineage>
        <taxon>Eukaryota</taxon>
        <taxon>Metazoa</taxon>
        <taxon>Ecdysozoa</taxon>
        <taxon>Nematoda</taxon>
        <taxon>Chromadorea</taxon>
        <taxon>Rhabditida</taxon>
        <taxon>Tylenchina</taxon>
        <taxon>Tylenchomorpha</taxon>
        <taxon>Sphaerularioidea</taxon>
        <taxon>Anguinidae</taxon>
        <taxon>Anguininae</taxon>
        <taxon>Ditylenchus</taxon>
    </lineage>
</organism>
<evidence type="ECO:0000256" key="4">
    <source>
        <dbReference type="ARBA" id="ARBA00022840"/>
    </source>
</evidence>
<comment type="subcellular location">
    <subcellularLocation>
        <location evidence="1">Mitochondrion outer membrane</location>
        <topology evidence="1">Single-pass membrane protein</topology>
    </subcellularLocation>
</comment>
<evidence type="ECO:0000256" key="1">
    <source>
        <dbReference type="ARBA" id="ARBA00004572"/>
    </source>
</evidence>
<dbReference type="InterPro" id="IPR051701">
    <property type="entry name" value="Mito_OM_Translocase_MSP1"/>
</dbReference>
<protein>
    <submittedName>
        <fullName evidence="8">ATPase family associated with various cellular activities (AAA) domain-containing protein</fullName>
    </submittedName>
</protein>
<dbReference type="InterPro" id="IPR003959">
    <property type="entry name" value="ATPase_AAA_core"/>
</dbReference>
<dbReference type="PANTHER" id="PTHR45644:SF3">
    <property type="entry name" value="FI08533P-RELATED"/>
    <property type="match status" value="1"/>
</dbReference>
<dbReference type="InterPro" id="IPR027417">
    <property type="entry name" value="P-loop_NTPase"/>
</dbReference>
<comment type="similarity">
    <text evidence="6">Belongs to the AAA ATPase family.</text>
</comment>
<accession>A0AAD4N5E2</accession>
<evidence type="ECO:0000313" key="9">
    <source>
        <dbReference type="Proteomes" id="UP001201812"/>
    </source>
</evidence>
<evidence type="ECO:0000313" key="8">
    <source>
        <dbReference type="EMBL" id="KAI1715564.1"/>
    </source>
</evidence>
<dbReference type="GO" id="GO:0005741">
    <property type="term" value="C:mitochondrial outer membrane"/>
    <property type="evidence" value="ECO:0007669"/>
    <property type="project" value="UniProtKB-SubCell"/>
</dbReference>
<dbReference type="SMART" id="SM00382">
    <property type="entry name" value="AAA"/>
    <property type="match status" value="1"/>
</dbReference>
<keyword evidence="3" id="KW-0472">Membrane</keyword>
<dbReference type="AlphaFoldDB" id="A0AAD4N5E2"/>
<evidence type="ECO:0000256" key="2">
    <source>
        <dbReference type="ARBA" id="ARBA00022741"/>
    </source>
</evidence>
<keyword evidence="2 6" id="KW-0547">Nucleotide-binding</keyword>
<sequence length="334" mass="37327">MKLLRSVMDPNYEANREAKARVASMMRKLKLNPKEQLTPYETRIATMLVSGDEGVDWSIIGGCDHLLSELNERVIIPLRLKSSPAFSRSALFSPAKGVLLHGPPGCGKTLIARAIARASGATFIHFDTSVIHDKWYGETQKLTSALFSLAKKIQPCIIFIDEIDSFLRSRNSADHEASAQTKAMFMCLWDGFFASDDAIIILGATNRPHDIDLAILRRLPLRFMVPLPSIESRVDILRVILKDEKVAHDIDLYKVAEKAPYTSGSDLKEICRNAALKCLSSVMKASAESHSLLNLNELEITEDDLIYAAQKFVISYQQTQEKKCNVEFETPNLD</sequence>
<dbReference type="InterPro" id="IPR003593">
    <property type="entry name" value="AAA+_ATPase"/>
</dbReference>
<evidence type="ECO:0000256" key="3">
    <source>
        <dbReference type="ARBA" id="ARBA00022787"/>
    </source>
</evidence>
<comment type="caution">
    <text evidence="8">The sequence shown here is derived from an EMBL/GenBank/DDBJ whole genome shotgun (WGS) entry which is preliminary data.</text>
</comment>
<dbReference type="GO" id="GO:0140570">
    <property type="term" value="P:extraction of mislocalized protein from mitochondrial outer membrane"/>
    <property type="evidence" value="ECO:0007669"/>
    <property type="project" value="TreeGrafter"/>
</dbReference>
<keyword evidence="4 6" id="KW-0067">ATP-binding</keyword>
<dbReference type="InterPro" id="IPR041569">
    <property type="entry name" value="AAA_lid_3"/>
</dbReference>
<dbReference type="GO" id="GO:0005524">
    <property type="term" value="F:ATP binding"/>
    <property type="evidence" value="ECO:0007669"/>
    <property type="project" value="UniProtKB-KW"/>
</dbReference>
<keyword evidence="3" id="KW-1000">Mitochondrion outer membrane</keyword>
<dbReference type="Gene3D" id="3.40.50.300">
    <property type="entry name" value="P-loop containing nucleotide triphosphate hydrolases"/>
    <property type="match status" value="1"/>
</dbReference>
<dbReference type="Gene3D" id="1.10.8.60">
    <property type="match status" value="1"/>
</dbReference>
<dbReference type="GO" id="GO:0016887">
    <property type="term" value="F:ATP hydrolysis activity"/>
    <property type="evidence" value="ECO:0007669"/>
    <property type="project" value="InterPro"/>
</dbReference>
<dbReference type="PANTHER" id="PTHR45644">
    <property type="entry name" value="AAA ATPASE, PUTATIVE (AFU_ORTHOLOGUE AFUA_2G12920)-RELATED-RELATED"/>
    <property type="match status" value="1"/>
</dbReference>
<dbReference type="SUPFAM" id="SSF52540">
    <property type="entry name" value="P-loop containing nucleoside triphosphate hydrolases"/>
    <property type="match status" value="1"/>
</dbReference>
<evidence type="ECO:0000259" key="7">
    <source>
        <dbReference type="SMART" id="SM00382"/>
    </source>
</evidence>
<dbReference type="Pfam" id="PF17862">
    <property type="entry name" value="AAA_lid_3"/>
    <property type="match status" value="1"/>
</dbReference>
<dbReference type="InterPro" id="IPR003960">
    <property type="entry name" value="ATPase_AAA_CS"/>
</dbReference>
<evidence type="ECO:0000256" key="6">
    <source>
        <dbReference type="RuleBase" id="RU003651"/>
    </source>
</evidence>
<proteinExistence type="inferred from homology"/>
<evidence type="ECO:0000256" key="5">
    <source>
        <dbReference type="ARBA" id="ARBA00023128"/>
    </source>
</evidence>
<feature type="domain" description="AAA+ ATPase" evidence="7">
    <location>
        <begin position="94"/>
        <end position="229"/>
    </location>
</feature>
<reference evidence="8" key="1">
    <citation type="submission" date="2022-01" db="EMBL/GenBank/DDBJ databases">
        <title>Genome Sequence Resource for Two Populations of Ditylenchus destructor, the Migratory Endoparasitic Phytonematode.</title>
        <authorList>
            <person name="Zhang H."/>
            <person name="Lin R."/>
            <person name="Xie B."/>
        </authorList>
    </citation>
    <scope>NUCLEOTIDE SEQUENCE</scope>
    <source>
        <strain evidence="8">BazhouSP</strain>
    </source>
</reference>
<name>A0AAD4N5E2_9BILA</name>